<dbReference type="Pfam" id="PF23951">
    <property type="entry name" value="DUF7282"/>
    <property type="match status" value="1"/>
</dbReference>
<feature type="domain" description="DUF7282" evidence="3">
    <location>
        <begin position="91"/>
        <end position="192"/>
    </location>
</feature>
<dbReference type="EMBL" id="QBMP01000071">
    <property type="protein sequence ID" value="PZO56427.1"/>
    <property type="molecule type" value="Genomic_DNA"/>
</dbReference>
<dbReference type="Proteomes" id="UP000249794">
    <property type="component" value="Unassembled WGS sequence"/>
</dbReference>
<evidence type="ECO:0000259" key="3">
    <source>
        <dbReference type="Pfam" id="PF23951"/>
    </source>
</evidence>
<dbReference type="AlphaFoldDB" id="A0A2W4XJZ6"/>
<evidence type="ECO:0000256" key="1">
    <source>
        <dbReference type="SAM" id="MobiDB-lite"/>
    </source>
</evidence>
<accession>A0A2W4XJZ6</accession>
<dbReference type="InterPro" id="IPR055706">
    <property type="entry name" value="Slg1/2_DUF7282"/>
</dbReference>
<proteinExistence type="predicted"/>
<feature type="region of interest" description="Disordered" evidence="1">
    <location>
        <begin position="23"/>
        <end position="82"/>
    </location>
</feature>
<dbReference type="PROSITE" id="PS51257">
    <property type="entry name" value="PROKAR_LIPOPROTEIN"/>
    <property type="match status" value="1"/>
</dbReference>
<feature type="signal peptide" evidence="2">
    <location>
        <begin position="1"/>
        <end position="21"/>
    </location>
</feature>
<sequence length="207" mass="22130">MKYSSAVLLALLLLASCSTDGGIVSSNPSANSSAEVTPKSSEPSDAESADNDTADDPKADAETADLEATNEEQTDEAAADLEGVDQKNVKLVVSDQETAGQIIVAEVSTARDGWISIHKSNVDGGIQLPDSIGQARVNSGDSEKVVIDLWDAPYEGEKLWALLHVDAGDRGTYEFPEKDLAVRKNGEMMARSFKIKGKDKDREETEE</sequence>
<reference evidence="5" key="1">
    <citation type="submission" date="2018-04" db="EMBL/GenBank/DDBJ databases">
        <authorList>
            <person name="Cornet L."/>
        </authorList>
    </citation>
    <scope>NUCLEOTIDE SEQUENCE [LARGE SCALE GENOMIC DNA]</scope>
</reference>
<evidence type="ECO:0000313" key="5">
    <source>
        <dbReference type="Proteomes" id="UP000249794"/>
    </source>
</evidence>
<protein>
    <recommendedName>
        <fullName evidence="3">DUF7282 domain-containing protein</fullName>
    </recommendedName>
</protein>
<evidence type="ECO:0000313" key="4">
    <source>
        <dbReference type="EMBL" id="PZO56427.1"/>
    </source>
</evidence>
<feature type="compositionally biased region" description="Acidic residues" evidence="1">
    <location>
        <begin position="62"/>
        <end position="82"/>
    </location>
</feature>
<feature type="compositionally biased region" description="Polar residues" evidence="1">
    <location>
        <begin position="24"/>
        <end position="43"/>
    </location>
</feature>
<name>A0A2W4XJZ6_9CYAN</name>
<feature type="compositionally biased region" description="Acidic residues" evidence="1">
    <location>
        <begin position="44"/>
        <end position="54"/>
    </location>
</feature>
<organism evidence="4 5">
    <name type="scientific">Phormidesmis priestleyi</name>
    <dbReference type="NCBI Taxonomy" id="268141"/>
    <lineage>
        <taxon>Bacteria</taxon>
        <taxon>Bacillati</taxon>
        <taxon>Cyanobacteriota</taxon>
        <taxon>Cyanophyceae</taxon>
        <taxon>Leptolyngbyales</taxon>
        <taxon>Leptolyngbyaceae</taxon>
        <taxon>Phormidesmis</taxon>
    </lineage>
</organism>
<keyword evidence="2" id="KW-0732">Signal</keyword>
<evidence type="ECO:0000256" key="2">
    <source>
        <dbReference type="SAM" id="SignalP"/>
    </source>
</evidence>
<reference evidence="4 5" key="2">
    <citation type="submission" date="2018-06" db="EMBL/GenBank/DDBJ databases">
        <title>Metagenomic assembly of (sub)arctic Cyanobacteria and their associated microbiome from non-axenic cultures.</title>
        <authorList>
            <person name="Baurain D."/>
        </authorList>
    </citation>
    <scope>NUCLEOTIDE SEQUENCE [LARGE SCALE GENOMIC DNA]</scope>
    <source>
        <strain evidence="4">ULC027bin1</strain>
    </source>
</reference>
<gene>
    <name evidence="4" type="ORF">DCF15_08695</name>
</gene>
<comment type="caution">
    <text evidence="4">The sequence shown here is derived from an EMBL/GenBank/DDBJ whole genome shotgun (WGS) entry which is preliminary data.</text>
</comment>
<feature type="chain" id="PRO_5016127435" description="DUF7282 domain-containing protein" evidence="2">
    <location>
        <begin position="22"/>
        <end position="207"/>
    </location>
</feature>